<dbReference type="PANTHER" id="PTHR15503">
    <property type="entry name" value="LDOC1 RELATED"/>
    <property type="match status" value="1"/>
</dbReference>
<dbReference type="Pfam" id="PF03732">
    <property type="entry name" value="Retrotrans_gag"/>
    <property type="match status" value="1"/>
</dbReference>
<evidence type="ECO:0000313" key="5">
    <source>
        <dbReference type="Proteomes" id="UP000460718"/>
    </source>
</evidence>
<sequence>MKFDTGAEDLPVDASISTGNPNTGATHGAREDCLHLADPEWEALQRLWTVNGEAAVATMLRTLSPTEQHGVALDFIMKEQRETAARATVSTPSSPRVESLKLHVNSYVGREGEPILRWLVEVDTAITARRIVDPLSKVAFAMSCLGGRARSWAYGRRLTDPTCFSTYEVLKEELRQAFEPPQNEFRSRAEFLDLQQGKHDVHAYAQRARYLVSNIVTNPIDEATKVVMFMKGLKDGPEKTYLFREYPSTIESAITLAMQEEFSLRQAKLHVNVPRPMPRPMVELSGGPEPMDLSSATAAGSQQRRGPTNVRCFRCGNCGHYARECTAPVQAAKGRRDDTGYRHGQ</sequence>
<comment type="caution">
    <text evidence="4">The sequence shown here is derived from an EMBL/GenBank/DDBJ whole genome shotgun (WGS) entry which is preliminary data.</text>
</comment>
<dbReference type="InterPro" id="IPR001878">
    <property type="entry name" value="Znf_CCHC"/>
</dbReference>
<feature type="compositionally biased region" description="Polar residues" evidence="2">
    <location>
        <begin position="15"/>
        <end position="25"/>
    </location>
</feature>
<reference evidence="4 5" key="1">
    <citation type="submission" date="2018-09" db="EMBL/GenBank/DDBJ databases">
        <title>Genomic investigation of the strawberry pathogen Phytophthora fragariae indicates pathogenicity is determined by transcriptional variation in three key races.</title>
        <authorList>
            <person name="Adams T.M."/>
            <person name="Armitage A.D."/>
            <person name="Sobczyk M.K."/>
            <person name="Bates H.J."/>
            <person name="Dunwell J.M."/>
            <person name="Nellist C.F."/>
            <person name="Harrison R.J."/>
        </authorList>
    </citation>
    <scope>NUCLEOTIDE SEQUENCE [LARGE SCALE GENOMIC DNA]</scope>
    <source>
        <strain evidence="4 5">SCRP245</strain>
    </source>
</reference>
<dbReference type="SUPFAM" id="SSF57756">
    <property type="entry name" value="Retrovirus zinc finger-like domains"/>
    <property type="match status" value="1"/>
</dbReference>
<keyword evidence="1" id="KW-0863">Zinc-finger</keyword>
<dbReference type="GO" id="GO:0003676">
    <property type="term" value="F:nucleic acid binding"/>
    <property type="evidence" value="ECO:0007669"/>
    <property type="project" value="InterPro"/>
</dbReference>
<dbReference type="AlphaFoldDB" id="A0A6A3ITV7"/>
<dbReference type="InterPro" id="IPR032567">
    <property type="entry name" value="RTL1-rel"/>
</dbReference>
<feature type="domain" description="CCHC-type" evidence="3">
    <location>
        <begin position="311"/>
        <end position="325"/>
    </location>
</feature>
<evidence type="ECO:0000256" key="1">
    <source>
        <dbReference type="PROSITE-ProRule" id="PRU00047"/>
    </source>
</evidence>
<evidence type="ECO:0000259" key="3">
    <source>
        <dbReference type="PROSITE" id="PS50158"/>
    </source>
</evidence>
<dbReference type="PANTHER" id="PTHR15503:SF22">
    <property type="entry name" value="TRANSPOSON TY3-I GAG POLYPROTEIN"/>
    <property type="match status" value="1"/>
</dbReference>
<feature type="region of interest" description="Disordered" evidence="2">
    <location>
        <begin position="284"/>
        <end position="307"/>
    </location>
</feature>
<dbReference type="GO" id="GO:0008270">
    <property type="term" value="F:zinc ion binding"/>
    <property type="evidence" value="ECO:0007669"/>
    <property type="project" value="UniProtKB-KW"/>
</dbReference>
<feature type="compositionally biased region" description="Polar residues" evidence="2">
    <location>
        <begin position="294"/>
        <end position="306"/>
    </location>
</feature>
<dbReference type="PROSITE" id="PS50158">
    <property type="entry name" value="ZF_CCHC"/>
    <property type="match status" value="1"/>
</dbReference>
<keyword evidence="1" id="KW-0862">Zinc</keyword>
<dbReference type="EMBL" id="QXFW01002031">
    <property type="protein sequence ID" value="KAE8982883.1"/>
    <property type="molecule type" value="Genomic_DNA"/>
</dbReference>
<proteinExistence type="predicted"/>
<dbReference type="Proteomes" id="UP000460718">
    <property type="component" value="Unassembled WGS sequence"/>
</dbReference>
<name>A0A6A3ITV7_9STRA</name>
<feature type="compositionally biased region" description="Acidic residues" evidence="2">
    <location>
        <begin position="1"/>
        <end position="11"/>
    </location>
</feature>
<dbReference type="Gene3D" id="4.10.60.10">
    <property type="entry name" value="Zinc finger, CCHC-type"/>
    <property type="match status" value="1"/>
</dbReference>
<keyword evidence="1" id="KW-0479">Metal-binding</keyword>
<feature type="region of interest" description="Disordered" evidence="2">
    <location>
        <begin position="1"/>
        <end position="27"/>
    </location>
</feature>
<evidence type="ECO:0000256" key="2">
    <source>
        <dbReference type="SAM" id="MobiDB-lite"/>
    </source>
</evidence>
<evidence type="ECO:0000313" key="4">
    <source>
        <dbReference type="EMBL" id="KAE8982883.1"/>
    </source>
</evidence>
<dbReference type="InterPro" id="IPR036875">
    <property type="entry name" value="Znf_CCHC_sf"/>
</dbReference>
<dbReference type="InterPro" id="IPR005162">
    <property type="entry name" value="Retrotrans_gag_dom"/>
</dbReference>
<accession>A0A6A3ITV7</accession>
<protein>
    <recommendedName>
        <fullName evidence="3">CCHC-type domain-containing protein</fullName>
    </recommendedName>
</protein>
<gene>
    <name evidence="4" type="ORF">PF011_g21430</name>
</gene>
<organism evidence="4 5">
    <name type="scientific">Phytophthora fragariae</name>
    <dbReference type="NCBI Taxonomy" id="53985"/>
    <lineage>
        <taxon>Eukaryota</taxon>
        <taxon>Sar</taxon>
        <taxon>Stramenopiles</taxon>
        <taxon>Oomycota</taxon>
        <taxon>Peronosporomycetes</taxon>
        <taxon>Peronosporales</taxon>
        <taxon>Peronosporaceae</taxon>
        <taxon>Phytophthora</taxon>
    </lineage>
</organism>